<reference evidence="2" key="1">
    <citation type="journal article" date="2014" name="Front. Microbiol.">
        <title>High frequency of phylogenetically diverse reductive dehalogenase-homologous genes in deep subseafloor sedimentary metagenomes.</title>
        <authorList>
            <person name="Kawai M."/>
            <person name="Futagami T."/>
            <person name="Toyoda A."/>
            <person name="Takaki Y."/>
            <person name="Nishi S."/>
            <person name="Hori S."/>
            <person name="Arai W."/>
            <person name="Tsubouchi T."/>
            <person name="Morono Y."/>
            <person name="Uchiyama I."/>
            <person name="Ito T."/>
            <person name="Fujiyama A."/>
            <person name="Inagaki F."/>
            <person name="Takami H."/>
        </authorList>
    </citation>
    <scope>NUCLEOTIDE SEQUENCE</scope>
    <source>
        <strain evidence="2">Expedition CK06-06</strain>
    </source>
</reference>
<comment type="caution">
    <text evidence="2">The sequence shown here is derived from an EMBL/GenBank/DDBJ whole genome shotgun (WGS) entry which is preliminary data.</text>
</comment>
<dbReference type="Gene3D" id="3.40.1440.10">
    <property type="entry name" value="GIY-YIG endonuclease"/>
    <property type="match status" value="1"/>
</dbReference>
<dbReference type="PANTHER" id="PTHR34477:SF1">
    <property type="entry name" value="UPF0213 PROTEIN YHBQ"/>
    <property type="match status" value="1"/>
</dbReference>
<dbReference type="SUPFAM" id="SSF82771">
    <property type="entry name" value="GIY-YIG endonuclease"/>
    <property type="match status" value="1"/>
</dbReference>
<dbReference type="InterPro" id="IPR000305">
    <property type="entry name" value="GIY-YIG_endonuc"/>
</dbReference>
<organism evidence="2">
    <name type="scientific">marine sediment metagenome</name>
    <dbReference type="NCBI Taxonomy" id="412755"/>
    <lineage>
        <taxon>unclassified sequences</taxon>
        <taxon>metagenomes</taxon>
        <taxon>ecological metagenomes</taxon>
    </lineage>
</organism>
<dbReference type="EMBL" id="BARW01018199">
    <property type="protein sequence ID" value="GAI96141.1"/>
    <property type="molecule type" value="Genomic_DNA"/>
</dbReference>
<dbReference type="InterPro" id="IPR050190">
    <property type="entry name" value="UPF0213_domain"/>
</dbReference>
<gene>
    <name evidence="2" type="ORF">S12H4_31211</name>
</gene>
<dbReference type="CDD" id="cd10456">
    <property type="entry name" value="GIY-YIG_UPF0213"/>
    <property type="match status" value="1"/>
</dbReference>
<proteinExistence type="predicted"/>
<dbReference type="PROSITE" id="PS50164">
    <property type="entry name" value="GIY_YIG"/>
    <property type="match status" value="1"/>
</dbReference>
<name>X1TXP6_9ZZZZ</name>
<protein>
    <recommendedName>
        <fullName evidence="1">GIY-YIG domain-containing protein</fullName>
    </recommendedName>
</protein>
<dbReference type="AlphaFoldDB" id="X1TXP6"/>
<dbReference type="Pfam" id="PF01541">
    <property type="entry name" value="GIY-YIG"/>
    <property type="match status" value="1"/>
</dbReference>
<accession>X1TXP6</accession>
<evidence type="ECO:0000259" key="1">
    <source>
        <dbReference type="PROSITE" id="PS50164"/>
    </source>
</evidence>
<dbReference type="InterPro" id="IPR035901">
    <property type="entry name" value="GIY-YIG_endonuc_sf"/>
</dbReference>
<evidence type="ECO:0000313" key="2">
    <source>
        <dbReference type="EMBL" id="GAI96141.1"/>
    </source>
</evidence>
<sequence>MSLYYVYILETIAKNNKKRFYTGYTNNLNRRLQEHKKGTGAKFCRGKKRIQLKYFQTFDERGDAMRRELEIKTFSRKQKIELIKTFYKAEEVSD</sequence>
<dbReference type="PANTHER" id="PTHR34477">
    <property type="entry name" value="UPF0213 PROTEIN YHBQ"/>
    <property type="match status" value="1"/>
</dbReference>
<feature type="domain" description="GIY-YIG" evidence="1">
    <location>
        <begin position="2"/>
        <end position="81"/>
    </location>
</feature>